<proteinExistence type="predicted"/>
<organism evidence="1 2">
    <name type="scientific">Paracoccus zhejiangensis</name>
    <dbReference type="NCBI Taxonomy" id="1077935"/>
    <lineage>
        <taxon>Bacteria</taxon>
        <taxon>Pseudomonadati</taxon>
        <taxon>Pseudomonadota</taxon>
        <taxon>Alphaproteobacteria</taxon>
        <taxon>Rhodobacterales</taxon>
        <taxon>Paracoccaceae</taxon>
        <taxon>Paracoccus</taxon>
    </lineage>
</organism>
<dbReference type="KEGG" id="pzh:CX676_04155"/>
<evidence type="ECO:0000313" key="2">
    <source>
        <dbReference type="Proteomes" id="UP000234530"/>
    </source>
</evidence>
<dbReference type="Proteomes" id="UP000234530">
    <property type="component" value="Chromosome"/>
</dbReference>
<dbReference type="OrthoDB" id="6331972at2"/>
<dbReference type="AlphaFoldDB" id="A0A2H5EVX1"/>
<protein>
    <recommendedName>
        <fullName evidence="3">YdhG-like domain-containing protein</fullName>
    </recommendedName>
</protein>
<gene>
    <name evidence="1" type="ORF">CX676_04155</name>
</gene>
<reference evidence="1 2" key="1">
    <citation type="journal article" date="2013" name="Antonie Van Leeuwenhoek">
        <title>Paracoccus zhejiangensis sp. nov., isolated from activated sludge in wastewater-treatment system.</title>
        <authorList>
            <person name="Wu Z.G."/>
            <person name="Zhang D.F."/>
            <person name="Liu Y.L."/>
            <person name="Wang F."/>
            <person name="Jiang X."/>
            <person name="Li C."/>
            <person name="Li S.P."/>
            <person name="Hong Q."/>
            <person name="Li W.J."/>
        </authorList>
    </citation>
    <scope>NUCLEOTIDE SEQUENCE [LARGE SCALE GENOMIC DNA]</scope>
    <source>
        <strain evidence="1 2">J6</strain>
    </source>
</reference>
<evidence type="ECO:0000313" key="1">
    <source>
        <dbReference type="EMBL" id="AUH63458.1"/>
    </source>
</evidence>
<accession>A0A2H5EVX1</accession>
<dbReference type="RefSeq" id="WP_101751500.1">
    <property type="nucleotide sequence ID" value="NZ_CP025430.1"/>
</dbReference>
<keyword evidence="2" id="KW-1185">Reference proteome</keyword>
<dbReference type="EMBL" id="CP025430">
    <property type="protein sequence ID" value="AUH63458.1"/>
    <property type="molecule type" value="Genomic_DNA"/>
</dbReference>
<evidence type="ECO:0008006" key="3">
    <source>
        <dbReference type="Google" id="ProtNLM"/>
    </source>
</evidence>
<name>A0A2H5EVX1_9RHOB</name>
<sequence length="115" mass="12347">MPDLTTVYHELRALMLTAAPGATATLDGPGHIDLKGPATNAKTGEPAWFGMVKTGARAVSYHLPPLYHLPSLADGLSPALKKRQQGKTCFNFTKVDPVLFDELSALTRRCAKEAT</sequence>